<feature type="domain" description="Peptidase C1A papain C-terminal" evidence="2">
    <location>
        <begin position="78"/>
        <end position="297"/>
    </location>
</feature>
<dbReference type="InterPro" id="IPR013128">
    <property type="entry name" value="Peptidase_C1A"/>
</dbReference>
<organism evidence="3 4">
    <name type="scientific">Chryseobacterium herbae</name>
    <dbReference type="NCBI Taxonomy" id="2976476"/>
    <lineage>
        <taxon>Bacteria</taxon>
        <taxon>Pseudomonadati</taxon>
        <taxon>Bacteroidota</taxon>
        <taxon>Flavobacteriia</taxon>
        <taxon>Flavobacteriales</taxon>
        <taxon>Weeksellaceae</taxon>
        <taxon>Chryseobacterium group</taxon>
        <taxon>Chryseobacterium</taxon>
    </lineage>
</organism>
<evidence type="ECO:0000256" key="1">
    <source>
        <dbReference type="ARBA" id="ARBA00008455"/>
    </source>
</evidence>
<dbReference type="PROSITE" id="PS51257">
    <property type="entry name" value="PROKAR_LIPOPROTEIN"/>
    <property type="match status" value="1"/>
</dbReference>
<dbReference type="SMART" id="SM00645">
    <property type="entry name" value="Pept_C1"/>
    <property type="match status" value="1"/>
</dbReference>
<dbReference type="Pfam" id="PF00112">
    <property type="entry name" value="Peptidase_C1"/>
    <property type="match status" value="1"/>
</dbReference>
<protein>
    <submittedName>
        <fullName evidence="3">C1 family peptidase</fullName>
    </submittedName>
</protein>
<dbReference type="InterPro" id="IPR038765">
    <property type="entry name" value="Papain-like_cys_pep_sf"/>
</dbReference>
<proteinExistence type="inferred from homology"/>
<gene>
    <name evidence="3" type="ORF">N0B48_16635</name>
</gene>
<evidence type="ECO:0000313" key="3">
    <source>
        <dbReference type="EMBL" id="MCT2563524.1"/>
    </source>
</evidence>
<comment type="similarity">
    <text evidence="1">Belongs to the peptidase C1 family.</text>
</comment>
<accession>A0ABT2IXH7</accession>
<dbReference type="PANTHER" id="PTHR12411">
    <property type="entry name" value="CYSTEINE PROTEASE FAMILY C1-RELATED"/>
    <property type="match status" value="1"/>
</dbReference>
<dbReference type="InterPro" id="IPR000668">
    <property type="entry name" value="Peptidase_C1A_C"/>
</dbReference>
<dbReference type="PROSITE" id="PS00639">
    <property type="entry name" value="THIOL_PROTEASE_HIS"/>
    <property type="match status" value="1"/>
</dbReference>
<dbReference type="CDD" id="cd02619">
    <property type="entry name" value="Peptidase_C1"/>
    <property type="match status" value="1"/>
</dbReference>
<dbReference type="RefSeq" id="WP_259840005.1">
    <property type="nucleotide sequence ID" value="NZ_JAOAMU010000005.1"/>
</dbReference>
<evidence type="ECO:0000313" key="4">
    <source>
        <dbReference type="Proteomes" id="UP001525566"/>
    </source>
</evidence>
<reference evidence="3 4" key="1">
    <citation type="submission" date="2022-09" db="EMBL/GenBank/DDBJ databases">
        <title>Chryseobacterium oleae sp.nov., isolated from the inter-root soil of Pyrola calliantha H. Andr. in Tibet.</title>
        <authorList>
            <person name="Li Z."/>
        </authorList>
    </citation>
    <scope>NUCLEOTIDE SEQUENCE [LARGE SCALE GENOMIC DNA]</scope>
    <source>
        <strain evidence="4">pc1-10</strain>
    </source>
</reference>
<dbReference type="SUPFAM" id="SSF54001">
    <property type="entry name" value="Cysteine proteinases"/>
    <property type="match status" value="1"/>
</dbReference>
<keyword evidence="4" id="KW-1185">Reference proteome</keyword>
<comment type="caution">
    <text evidence="3">The sequence shown here is derived from an EMBL/GenBank/DDBJ whole genome shotgun (WGS) entry which is preliminary data.</text>
</comment>
<dbReference type="EMBL" id="JAOAMU010000005">
    <property type="protein sequence ID" value="MCT2563524.1"/>
    <property type="molecule type" value="Genomic_DNA"/>
</dbReference>
<dbReference type="InterPro" id="IPR025660">
    <property type="entry name" value="Pept_his_AS"/>
</dbReference>
<dbReference type="Gene3D" id="3.90.70.10">
    <property type="entry name" value="Cysteine proteinases"/>
    <property type="match status" value="1"/>
</dbReference>
<name>A0ABT2IXH7_9FLAO</name>
<dbReference type="Proteomes" id="UP001525566">
    <property type="component" value="Unassembled WGS sequence"/>
</dbReference>
<evidence type="ECO:0000259" key="2">
    <source>
        <dbReference type="SMART" id="SM00645"/>
    </source>
</evidence>
<sequence>MKNLKIISMAIAILSVASCDKSDEELNTQAPQKQDQSIHAMGAKFVDEATYNSFEKADINELSLKFKGKDALSAKKVLPASYLINGSVIGDQGNEGSCVGWATAYAATSILEYNFKGVTQPRSPEYVYNQIKAGTDCNSGSYTSNALKLIKNQGVCSFTEMPYNDTDCSTQPTTTQKTAAASHKFMSWATVSNTDIPGIKNLISMNLPVIVGMTVDEEFKNLKNTGWILNKRSGKVLGGHAVCIVGYDDAKQAFKIQNSWGTSWGDNGYFWIDYNFFKKNSFFGGGVITETYVAYVQ</sequence>